<dbReference type="GO" id="GO:0016887">
    <property type="term" value="F:ATP hydrolysis activity"/>
    <property type="evidence" value="ECO:0007669"/>
    <property type="project" value="InterPro"/>
</dbReference>
<keyword evidence="5 9" id="KW-0547">Nucleotide-binding</keyword>
<reference evidence="11 12" key="1">
    <citation type="submission" date="2017-09" db="EMBL/GenBank/DDBJ databases">
        <title>Depth-based differentiation of microbial function through sediment-hosted aquifers and enrichment of novel symbionts in the deep terrestrial subsurface.</title>
        <authorList>
            <person name="Probst A.J."/>
            <person name="Ladd B."/>
            <person name="Jarett J.K."/>
            <person name="Geller-Mcgrath D.E."/>
            <person name="Sieber C.M."/>
            <person name="Emerson J.B."/>
            <person name="Anantharaman K."/>
            <person name="Thomas B.C."/>
            <person name="Malmstrom R."/>
            <person name="Stieglmeier M."/>
            <person name="Klingl A."/>
            <person name="Woyke T."/>
            <person name="Ryan C.M."/>
            <person name="Banfield J.F."/>
        </authorList>
    </citation>
    <scope>NUCLEOTIDE SEQUENCE [LARGE SCALE GENOMIC DNA]</scope>
    <source>
        <strain evidence="11">CG10_big_fil_rev_8_21_14_0_10_31_9</strain>
    </source>
</reference>
<evidence type="ECO:0000259" key="10">
    <source>
        <dbReference type="PROSITE" id="PS50893"/>
    </source>
</evidence>
<evidence type="ECO:0000256" key="5">
    <source>
        <dbReference type="ARBA" id="ARBA00022741"/>
    </source>
</evidence>
<dbReference type="Gene3D" id="3.40.50.300">
    <property type="entry name" value="P-loop containing nucleotide triphosphate hydrolases"/>
    <property type="match status" value="1"/>
</dbReference>
<protein>
    <recommendedName>
        <fullName evidence="2 9">Cell division ATP-binding protein FtsE</fullName>
    </recommendedName>
</protein>
<dbReference type="PROSITE" id="PS50893">
    <property type="entry name" value="ABC_TRANSPORTER_2"/>
    <property type="match status" value="1"/>
</dbReference>
<comment type="function">
    <text evidence="9">Part of the ABC transporter FtsEX involved in cellular division.</text>
</comment>
<dbReference type="InterPro" id="IPR017871">
    <property type="entry name" value="ABC_transporter-like_CS"/>
</dbReference>
<dbReference type="PANTHER" id="PTHR24220:SF470">
    <property type="entry name" value="CELL DIVISION ATP-BINDING PROTEIN FTSE"/>
    <property type="match status" value="1"/>
</dbReference>
<dbReference type="GO" id="GO:0005886">
    <property type="term" value="C:plasma membrane"/>
    <property type="evidence" value="ECO:0007669"/>
    <property type="project" value="UniProtKB-SubCell"/>
</dbReference>
<evidence type="ECO:0000256" key="6">
    <source>
        <dbReference type="ARBA" id="ARBA00022840"/>
    </source>
</evidence>
<comment type="subunit">
    <text evidence="9">Homodimer. Forms a membrane-associated complex with FtsX.</text>
</comment>
<dbReference type="NCBIfam" id="TIGR02673">
    <property type="entry name" value="FtsE"/>
    <property type="match status" value="1"/>
</dbReference>
<evidence type="ECO:0000256" key="7">
    <source>
        <dbReference type="ARBA" id="ARBA00023136"/>
    </source>
</evidence>
<dbReference type="InterPro" id="IPR005286">
    <property type="entry name" value="Cell_div_FtsE"/>
</dbReference>
<dbReference type="EMBL" id="PCXV01000010">
    <property type="protein sequence ID" value="PIR44309.1"/>
    <property type="molecule type" value="Genomic_DNA"/>
</dbReference>
<dbReference type="PROSITE" id="PS00211">
    <property type="entry name" value="ABC_TRANSPORTER_1"/>
    <property type="match status" value="1"/>
</dbReference>
<feature type="domain" description="ABC transporter" evidence="10">
    <location>
        <begin position="2"/>
        <end position="230"/>
    </location>
</feature>
<dbReference type="SMART" id="SM00382">
    <property type="entry name" value="AAA"/>
    <property type="match status" value="1"/>
</dbReference>
<evidence type="ECO:0000256" key="3">
    <source>
        <dbReference type="ARBA" id="ARBA00022475"/>
    </source>
</evidence>
<evidence type="ECO:0000256" key="1">
    <source>
        <dbReference type="ARBA" id="ARBA00005417"/>
    </source>
</evidence>
<dbReference type="GO" id="GO:0051301">
    <property type="term" value="P:cell division"/>
    <property type="evidence" value="ECO:0007669"/>
    <property type="project" value="UniProtKB-UniRule"/>
</dbReference>
<gene>
    <name evidence="9 11" type="primary">ftsE</name>
    <name evidence="11" type="ORF">COV23_00475</name>
</gene>
<evidence type="ECO:0000256" key="4">
    <source>
        <dbReference type="ARBA" id="ARBA00022618"/>
    </source>
</evidence>
<organism evidence="11 12">
    <name type="scientific">Candidatus Wolfebacteria bacterium CG10_big_fil_rev_8_21_14_0_10_31_9</name>
    <dbReference type="NCBI Taxonomy" id="1975070"/>
    <lineage>
        <taxon>Bacteria</taxon>
        <taxon>Candidatus Wolfeibacteriota</taxon>
    </lineage>
</organism>
<dbReference type="InterPro" id="IPR027417">
    <property type="entry name" value="P-loop_NTPase"/>
</dbReference>
<dbReference type="Proteomes" id="UP000231602">
    <property type="component" value="Unassembled WGS sequence"/>
</dbReference>
<evidence type="ECO:0000313" key="12">
    <source>
        <dbReference type="Proteomes" id="UP000231602"/>
    </source>
</evidence>
<dbReference type="InterPro" id="IPR003439">
    <property type="entry name" value="ABC_transporter-like_ATP-bd"/>
</dbReference>
<keyword evidence="4 9" id="KW-0132">Cell division</keyword>
<dbReference type="AlphaFoldDB" id="A0A2H0RCP1"/>
<dbReference type="InterPro" id="IPR003593">
    <property type="entry name" value="AAA+_ATPase"/>
</dbReference>
<dbReference type="PANTHER" id="PTHR24220">
    <property type="entry name" value="IMPORT ATP-BINDING PROTEIN"/>
    <property type="match status" value="1"/>
</dbReference>
<dbReference type="InterPro" id="IPR015854">
    <property type="entry name" value="ABC_transpr_LolD-like"/>
</dbReference>
<comment type="caution">
    <text evidence="11">The sequence shown here is derived from an EMBL/GenBank/DDBJ whole genome shotgun (WGS) entry which is preliminary data.</text>
</comment>
<accession>A0A2H0RCP1</accession>
<dbReference type="GO" id="GO:0005524">
    <property type="term" value="F:ATP binding"/>
    <property type="evidence" value="ECO:0007669"/>
    <property type="project" value="UniProtKB-UniRule"/>
</dbReference>
<dbReference type="FunFam" id="3.40.50.300:FF:000056">
    <property type="entry name" value="Cell division ATP-binding protein FtsE"/>
    <property type="match status" value="1"/>
</dbReference>
<dbReference type="SUPFAM" id="SSF52540">
    <property type="entry name" value="P-loop containing nucleoside triphosphate hydrolases"/>
    <property type="match status" value="1"/>
</dbReference>
<keyword evidence="7 9" id="KW-0472">Membrane</keyword>
<proteinExistence type="inferred from homology"/>
<evidence type="ECO:0000313" key="11">
    <source>
        <dbReference type="EMBL" id="PIR44309.1"/>
    </source>
</evidence>
<sequence length="230" mass="25608">MIIFQNVTKNYKVDNHETIALNDASLHIHQKEFVSLVGKSGAGKSTIIKLLIGEERPSKGKVIIGSYNVNKLKSNELPYLRRKIGVIFQDFRLLANKTAYENVAFALEVAGRTPQEIKEFAPQALDMVGLGDKMKNFPRELSGGEKQRVAIARAMINHPDVLIADEPTGNLDPVNTSEIIKLLLKINKLGTTVLLATHNKEIVNGLNKRVISLEDGRIIRDEEEGKYILV</sequence>
<evidence type="ECO:0000256" key="2">
    <source>
        <dbReference type="ARBA" id="ARBA00020019"/>
    </source>
</evidence>
<comment type="similarity">
    <text evidence="1 9">Belongs to the ABC transporter superfamily.</text>
</comment>
<keyword evidence="8 9" id="KW-0131">Cell cycle</keyword>
<keyword evidence="6 9" id="KW-0067">ATP-binding</keyword>
<dbReference type="Pfam" id="PF00005">
    <property type="entry name" value="ABC_tran"/>
    <property type="match status" value="1"/>
</dbReference>
<evidence type="ECO:0000256" key="9">
    <source>
        <dbReference type="RuleBase" id="RU365094"/>
    </source>
</evidence>
<evidence type="ECO:0000256" key="8">
    <source>
        <dbReference type="ARBA" id="ARBA00023306"/>
    </source>
</evidence>
<comment type="subcellular location">
    <subcellularLocation>
        <location evidence="9">Cell membrane</location>
        <topology evidence="9">Peripheral membrane protein</topology>
        <orientation evidence="9">Cytoplasmic side</orientation>
    </subcellularLocation>
</comment>
<name>A0A2H0RCP1_9BACT</name>
<keyword evidence="3 9" id="KW-1003">Cell membrane</keyword>
<dbReference type="GO" id="GO:0022857">
    <property type="term" value="F:transmembrane transporter activity"/>
    <property type="evidence" value="ECO:0007669"/>
    <property type="project" value="TreeGrafter"/>
</dbReference>